<evidence type="ECO:0000313" key="3">
    <source>
        <dbReference type="Proteomes" id="UP001465976"/>
    </source>
</evidence>
<proteinExistence type="predicted"/>
<name>A0ABR3EN37_9AGAR</name>
<feature type="compositionally biased region" description="Basic and acidic residues" evidence="1">
    <location>
        <begin position="113"/>
        <end position="125"/>
    </location>
</feature>
<gene>
    <name evidence="2" type="ORF">V5O48_017774</name>
</gene>
<feature type="region of interest" description="Disordered" evidence="1">
    <location>
        <begin position="156"/>
        <end position="183"/>
    </location>
</feature>
<feature type="non-terminal residue" evidence="2">
    <location>
        <position position="1"/>
    </location>
</feature>
<protein>
    <submittedName>
        <fullName evidence="2">Uncharacterized protein</fullName>
    </submittedName>
</protein>
<reference evidence="2 3" key="1">
    <citation type="submission" date="2024-02" db="EMBL/GenBank/DDBJ databases">
        <title>A draft genome for the cacao thread blight pathogen Marasmius crinis-equi.</title>
        <authorList>
            <person name="Cohen S.P."/>
            <person name="Baruah I.K."/>
            <person name="Amoako-Attah I."/>
            <person name="Bukari Y."/>
            <person name="Meinhardt L.W."/>
            <person name="Bailey B.A."/>
        </authorList>
    </citation>
    <scope>NUCLEOTIDE SEQUENCE [LARGE SCALE GENOMIC DNA]</scope>
    <source>
        <strain evidence="2 3">GH-76</strain>
    </source>
</reference>
<feature type="region of interest" description="Disordered" evidence="1">
    <location>
        <begin position="264"/>
        <end position="286"/>
    </location>
</feature>
<sequence>KLCGREIHIPSLVKKAFKYKLVLQNWPHKDIAIPGFNCDLSNLNTPALRSIAQPRIDFIKKTVENTLEPDDLCLQHVRVELWDEDINGETLVKAEASESWQTELLSLDEDEVNTQKEAEGKKATEAARAGKGKGKATGPVKVALVSKSMPLWVDEEDEGSDFATPSPQPEAAAPTRRAQPVSRTQRILPHPVAPTFRTMADVHDEYMKLPCPHNTHLNIADEFATYQEAQRTRAARAAEDLERHDAAWAKFHRDMEEYNARGWSDFTSVEPPTKKRKLDVDEAEVR</sequence>
<evidence type="ECO:0000256" key="1">
    <source>
        <dbReference type="SAM" id="MobiDB-lite"/>
    </source>
</evidence>
<organism evidence="2 3">
    <name type="scientific">Marasmius crinis-equi</name>
    <dbReference type="NCBI Taxonomy" id="585013"/>
    <lineage>
        <taxon>Eukaryota</taxon>
        <taxon>Fungi</taxon>
        <taxon>Dikarya</taxon>
        <taxon>Basidiomycota</taxon>
        <taxon>Agaricomycotina</taxon>
        <taxon>Agaricomycetes</taxon>
        <taxon>Agaricomycetidae</taxon>
        <taxon>Agaricales</taxon>
        <taxon>Marasmiineae</taxon>
        <taxon>Marasmiaceae</taxon>
        <taxon>Marasmius</taxon>
    </lineage>
</organism>
<comment type="caution">
    <text evidence="2">The sequence shown here is derived from an EMBL/GenBank/DDBJ whole genome shotgun (WGS) entry which is preliminary data.</text>
</comment>
<accession>A0ABR3EN37</accession>
<feature type="region of interest" description="Disordered" evidence="1">
    <location>
        <begin position="110"/>
        <end position="136"/>
    </location>
</feature>
<evidence type="ECO:0000313" key="2">
    <source>
        <dbReference type="EMBL" id="KAL0564277.1"/>
    </source>
</evidence>
<keyword evidence="3" id="KW-1185">Reference proteome</keyword>
<dbReference type="Proteomes" id="UP001465976">
    <property type="component" value="Unassembled WGS sequence"/>
</dbReference>
<dbReference type="EMBL" id="JBAHYK010002887">
    <property type="protein sequence ID" value="KAL0564277.1"/>
    <property type="molecule type" value="Genomic_DNA"/>
</dbReference>